<accession>A0A084E994</accession>
<protein>
    <submittedName>
        <fullName evidence="1">Damage-inducible mutagenesis protein</fullName>
    </submittedName>
</protein>
<name>A0A084E994_SPHYA</name>
<sequence>MREATVLDQLRAHIAQIEGKGVRHATTPFGIEAIDARLPGGGIAGGALHEVAGSPDLADDASATVFLAGILARMEGPVLWCLRWRDLFAPALHLAGLHPDRVIYVEAGSDTNVLLAMEECLRHAGIGGVVGEIGKYSTTASKRLQLAAEASGVPAFIFRRASKVAQAAEGTAAITRWRVTASPSEDLGIPSLGRPRWQLALERVRGGNPHAWIVEGCDATGRIGLPAALVDRPAAAGDSQIAA</sequence>
<dbReference type="AlphaFoldDB" id="A0A084E994"/>
<dbReference type="PIRSF" id="PIRSF034285">
    <property type="entry name" value="UCP034285"/>
    <property type="match status" value="1"/>
</dbReference>
<gene>
    <name evidence="1" type="ORF">CP98_04781</name>
</gene>
<dbReference type="SUPFAM" id="SSF52540">
    <property type="entry name" value="P-loop containing nucleoside triphosphate hydrolases"/>
    <property type="match status" value="1"/>
</dbReference>
<evidence type="ECO:0000313" key="2">
    <source>
        <dbReference type="Proteomes" id="UP000028534"/>
    </source>
</evidence>
<dbReference type="InterPro" id="IPR027417">
    <property type="entry name" value="P-loop_NTPase"/>
</dbReference>
<evidence type="ECO:0000313" key="1">
    <source>
        <dbReference type="EMBL" id="KEZ14536.1"/>
    </source>
</evidence>
<comment type="caution">
    <text evidence="1">The sequence shown here is derived from an EMBL/GenBank/DDBJ whole genome shotgun (WGS) entry which is preliminary data.</text>
</comment>
<organism evidence="1 2">
    <name type="scientific">Sphingobium yanoikuyae</name>
    <name type="common">Sphingomonas yanoikuyae</name>
    <dbReference type="NCBI Taxonomy" id="13690"/>
    <lineage>
        <taxon>Bacteria</taxon>
        <taxon>Pseudomonadati</taxon>
        <taxon>Pseudomonadota</taxon>
        <taxon>Alphaproteobacteria</taxon>
        <taxon>Sphingomonadales</taxon>
        <taxon>Sphingomonadaceae</taxon>
        <taxon>Sphingobium</taxon>
    </lineage>
</organism>
<dbReference type="RefSeq" id="WP_037522547.1">
    <property type="nucleotide sequence ID" value="NZ_DAMCWT010000019.1"/>
</dbReference>
<dbReference type="Gene3D" id="3.40.50.300">
    <property type="entry name" value="P-loop containing nucleotide triphosphate hydrolases"/>
    <property type="match status" value="1"/>
</dbReference>
<dbReference type="InterPro" id="IPR017026">
    <property type="entry name" value="ImuA"/>
</dbReference>
<proteinExistence type="predicted"/>
<dbReference type="eggNOG" id="COG4544">
    <property type="taxonomic scope" value="Bacteria"/>
</dbReference>
<dbReference type="PATRIC" id="fig|13690.10.peg.4933"/>
<dbReference type="EMBL" id="JGVR01000050">
    <property type="protein sequence ID" value="KEZ14536.1"/>
    <property type="molecule type" value="Genomic_DNA"/>
</dbReference>
<dbReference type="Proteomes" id="UP000028534">
    <property type="component" value="Unassembled WGS sequence"/>
</dbReference>
<reference evidence="1 2" key="1">
    <citation type="submission" date="2014-03" db="EMBL/GenBank/DDBJ databases">
        <title>Genome sequence of Sphingobium yanoikuyae B1.</title>
        <authorList>
            <person name="Gan H.M."/>
            <person name="Gan H.Y."/>
            <person name="Savka M.A."/>
        </authorList>
    </citation>
    <scope>NUCLEOTIDE SEQUENCE [LARGE SCALE GENOMIC DNA]</scope>
    <source>
        <strain evidence="1 2">B1</strain>
    </source>
</reference>